<feature type="signal peptide" evidence="1">
    <location>
        <begin position="1"/>
        <end position="29"/>
    </location>
</feature>
<reference evidence="2 3" key="1">
    <citation type="submission" date="2019-09" db="EMBL/GenBank/DDBJ databases">
        <title>A chromosome-level genome assembly of the Chinese tupelo Nyssa sinensis.</title>
        <authorList>
            <person name="Yang X."/>
            <person name="Kang M."/>
            <person name="Yang Y."/>
            <person name="Xiong H."/>
            <person name="Wang M."/>
            <person name="Zhang Z."/>
            <person name="Wang Z."/>
            <person name="Wu H."/>
            <person name="Ma T."/>
            <person name="Liu J."/>
            <person name="Xi Z."/>
        </authorList>
    </citation>
    <scope>NUCLEOTIDE SEQUENCE [LARGE SCALE GENOMIC DNA]</scope>
    <source>
        <strain evidence="2">J267</strain>
        <tissue evidence="2">Leaf</tissue>
    </source>
</reference>
<dbReference type="OrthoDB" id="1906275at2759"/>
<keyword evidence="3" id="KW-1185">Reference proteome</keyword>
<dbReference type="Proteomes" id="UP000325577">
    <property type="component" value="Linkage Group LG21"/>
</dbReference>
<proteinExistence type="predicted"/>
<protein>
    <submittedName>
        <fullName evidence="2">Uncharacterized protein</fullName>
    </submittedName>
</protein>
<gene>
    <name evidence="2" type="ORF">F0562_035232</name>
</gene>
<dbReference type="AlphaFoldDB" id="A0A5J5ACD7"/>
<evidence type="ECO:0000313" key="2">
    <source>
        <dbReference type="EMBL" id="KAA8527899.1"/>
    </source>
</evidence>
<name>A0A5J5ACD7_9ASTE</name>
<dbReference type="EMBL" id="CM018045">
    <property type="protein sequence ID" value="KAA8527899.1"/>
    <property type="molecule type" value="Genomic_DNA"/>
</dbReference>
<feature type="chain" id="PRO_5023894146" evidence="1">
    <location>
        <begin position="30"/>
        <end position="138"/>
    </location>
</feature>
<evidence type="ECO:0000313" key="3">
    <source>
        <dbReference type="Proteomes" id="UP000325577"/>
    </source>
</evidence>
<evidence type="ECO:0000256" key="1">
    <source>
        <dbReference type="SAM" id="SignalP"/>
    </source>
</evidence>
<keyword evidence="1" id="KW-0732">Signal</keyword>
<sequence length="138" mass="15280">MPKTQLHPMNALFFFALLFLHTHFTICNGVSLLDLNSLKTSELGVVARRVCAGKIGECEEMAEAEMDSESNRRVLVAQKKQTLIAGVVRLSQAVPETLVKSKLDEQRHQQYYESMGVGLVFQHSGTSSGRKVSLQSSL</sequence>
<accession>A0A5J5ACD7</accession>
<organism evidence="2 3">
    <name type="scientific">Nyssa sinensis</name>
    <dbReference type="NCBI Taxonomy" id="561372"/>
    <lineage>
        <taxon>Eukaryota</taxon>
        <taxon>Viridiplantae</taxon>
        <taxon>Streptophyta</taxon>
        <taxon>Embryophyta</taxon>
        <taxon>Tracheophyta</taxon>
        <taxon>Spermatophyta</taxon>
        <taxon>Magnoliopsida</taxon>
        <taxon>eudicotyledons</taxon>
        <taxon>Gunneridae</taxon>
        <taxon>Pentapetalae</taxon>
        <taxon>asterids</taxon>
        <taxon>Cornales</taxon>
        <taxon>Nyssaceae</taxon>
        <taxon>Nyssa</taxon>
    </lineage>
</organism>